<gene>
    <name evidence="2" type="ORF">AMYX_25960</name>
</gene>
<dbReference type="Pfam" id="PF01370">
    <property type="entry name" value="Epimerase"/>
    <property type="match status" value="1"/>
</dbReference>
<reference evidence="3" key="1">
    <citation type="journal article" date="2020" name="Appl. Environ. Microbiol.">
        <title>Diazotrophic Anaeromyxobacter Isolates from Soils.</title>
        <authorList>
            <person name="Masuda Y."/>
            <person name="Yamanaka H."/>
            <person name="Xu Z.X."/>
            <person name="Shiratori Y."/>
            <person name="Aono T."/>
            <person name="Amachi S."/>
            <person name="Senoo K."/>
            <person name="Itoh H."/>
        </authorList>
    </citation>
    <scope>NUCLEOTIDE SEQUENCE [LARGE SCALE GENOMIC DNA]</scope>
    <source>
        <strain evidence="3">R267</strain>
    </source>
</reference>
<dbReference type="AlphaFoldDB" id="A0A7I9VN73"/>
<dbReference type="GO" id="GO:0004029">
    <property type="term" value="F:aldehyde dehydrogenase (NAD+) activity"/>
    <property type="evidence" value="ECO:0007669"/>
    <property type="project" value="TreeGrafter"/>
</dbReference>
<keyword evidence="3" id="KW-1185">Reference proteome</keyword>
<evidence type="ECO:0000313" key="3">
    <source>
        <dbReference type="Proteomes" id="UP000503640"/>
    </source>
</evidence>
<dbReference type="InterPro" id="IPR002347">
    <property type="entry name" value="SDR_fam"/>
</dbReference>
<protein>
    <submittedName>
        <fullName evidence="2">Epimerase</fullName>
    </submittedName>
</protein>
<dbReference type="RefSeq" id="WP_176065857.1">
    <property type="nucleotide sequence ID" value="NZ_BJTG01000006.1"/>
</dbReference>
<dbReference type="EMBL" id="BJTG01000006">
    <property type="protein sequence ID" value="GEJ57855.1"/>
    <property type="molecule type" value="Genomic_DNA"/>
</dbReference>
<dbReference type="InterPro" id="IPR036291">
    <property type="entry name" value="NAD(P)-bd_dom_sf"/>
</dbReference>
<evidence type="ECO:0000259" key="1">
    <source>
        <dbReference type="Pfam" id="PF01370"/>
    </source>
</evidence>
<dbReference type="InterPro" id="IPR051783">
    <property type="entry name" value="NAD(P)-dependent_oxidoreduct"/>
</dbReference>
<feature type="domain" description="NAD-dependent epimerase/dehydratase" evidence="1">
    <location>
        <begin position="4"/>
        <end position="216"/>
    </location>
</feature>
<dbReference type="Proteomes" id="UP000503640">
    <property type="component" value="Unassembled WGS sequence"/>
</dbReference>
<dbReference type="GO" id="GO:0005737">
    <property type="term" value="C:cytoplasm"/>
    <property type="evidence" value="ECO:0007669"/>
    <property type="project" value="TreeGrafter"/>
</dbReference>
<dbReference type="SUPFAM" id="SSF51735">
    <property type="entry name" value="NAD(P)-binding Rossmann-fold domains"/>
    <property type="match status" value="1"/>
</dbReference>
<accession>A0A7I9VN73</accession>
<dbReference type="PRINTS" id="PR00081">
    <property type="entry name" value="GDHRDH"/>
</dbReference>
<dbReference type="PANTHER" id="PTHR48079:SF6">
    <property type="entry name" value="NAD(P)-BINDING DOMAIN-CONTAINING PROTEIN-RELATED"/>
    <property type="match status" value="1"/>
</dbReference>
<dbReference type="InterPro" id="IPR001509">
    <property type="entry name" value="Epimerase_deHydtase"/>
</dbReference>
<dbReference type="Gene3D" id="3.40.50.720">
    <property type="entry name" value="NAD(P)-binding Rossmann-like Domain"/>
    <property type="match status" value="1"/>
</dbReference>
<evidence type="ECO:0000313" key="2">
    <source>
        <dbReference type="EMBL" id="GEJ57855.1"/>
    </source>
</evidence>
<organism evidence="2 3">
    <name type="scientific">Anaeromyxobacter diazotrophicus</name>
    <dbReference type="NCBI Taxonomy" id="2590199"/>
    <lineage>
        <taxon>Bacteria</taxon>
        <taxon>Pseudomonadati</taxon>
        <taxon>Myxococcota</taxon>
        <taxon>Myxococcia</taxon>
        <taxon>Myxococcales</taxon>
        <taxon>Cystobacterineae</taxon>
        <taxon>Anaeromyxobacteraceae</taxon>
        <taxon>Anaeromyxobacter</taxon>
    </lineage>
</organism>
<proteinExistence type="predicted"/>
<comment type="caution">
    <text evidence="2">The sequence shown here is derived from an EMBL/GenBank/DDBJ whole genome shotgun (WGS) entry which is preliminary data.</text>
</comment>
<sequence length="327" mass="34613">MPTALVTGAAGFLGRALVRALAARGVAVRALLRPSSDASALPPGVEVVRGDALDRAAVRRAVDGCELVYHLAGLRRAADRDSFFAVNAGSTRLLLDACLEGGAARGRFVLAGSLAAAGPSREGKREEDPLAPVEWYGESKAEAERIALSYAGRLPVAVARPPRILGPGDRENLLFFRLAAKGLVLRVLGPERPLSWIDVDDCARGFALLGERPEAVGQVFFLASPERTSVEGLQREVARALGVAPRTVPVPPAALSALGWAADAVTRLTGRRLPLNRKLVRQVLAPGWTCATGKAERVLGFTAGTALRDSVARSARDYRERGWLPGP</sequence>
<name>A0A7I9VN73_9BACT</name>
<dbReference type="PANTHER" id="PTHR48079">
    <property type="entry name" value="PROTEIN YEEZ"/>
    <property type="match status" value="1"/>
</dbReference>